<dbReference type="PANTHER" id="PTHR10161:SF14">
    <property type="entry name" value="TARTRATE-RESISTANT ACID PHOSPHATASE TYPE 5"/>
    <property type="match status" value="1"/>
</dbReference>
<evidence type="ECO:0000256" key="1">
    <source>
        <dbReference type="ARBA" id="ARBA00022729"/>
    </source>
</evidence>
<dbReference type="AlphaFoldDB" id="A0AAW1S4W2"/>
<evidence type="ECO:0000313" key="4">
    <source>
        <dbReference type="Proteomes" id="UP001438707"/>
    </source>
</evidence>
<keyword evidence="2" id="KW-0378">Hydrolase</keyword>
<protein>
    <recommendedName>
        <fullName evidence="5">Calcineurin-like phosphoesterase domain-containing protein</fullName>
    </recommendedName>
</protein>
<evidence type="ECO:0000256" key="2">
    <source>
        <dbReference type="ARBA" id="ARBA00022801"/>
    </source>
</evidence>
<keyword evidence="4" id="KW-1185">Reference proteome</keyword>
<dbReference type="Gene3D" id="3.60.21.10">
    <property type="match status" value="1"/>
</dbReference>
<accession>A0AAW1S4W2</accession>
<dbReference type="InterPro" id="IPR051558">
    <property type="entry name" value="Metallophosphoesterase_PAP"/>
</dbReference>
<gene>
    <name evidence="3" type="ORF">WJX74_003542</name>
</gene>
<proteinExistence type="predicted"/>
<keyword evidence="1" id="KW-0732">Signal</keyword>
<dbReference type="SUPFAM" id="SSF56300">
    <property type="entry name" value="Metallo-dependent phosphatases"/>
    <property type="match status" value="1"/>
</dbReference>
<dbReference type="InterPro" id="IPR029052">
    <property type="entry name" value="Metallo-depent_PP-like"/>
</dbReference>
<evidence type="ECO:0008006" key="5">
    <source>
        <dbReference type="Google" id="ProtNLM"/>
    </source>
</evidence>
<evidence type="ECO:0000313" key="3">
    <source>
        <dbReference type="EMBL" id="KAK9841304.1"/>
    </source>
</evidence>
<dbReference type="GO" id="GO:0016787">
    <property type="term" value="F:hydrolase activity"/>
    <property type="evidence" value="ECO:0007669"/>
    <property type="project" value="UniProtKB-KW"/>
</dbReference>
<dbReference type="Proteomes" id="UP001438707">
    <property type="component" value="Unassembled WGS sequence"/>
</dbReference>
<reference evidence="3 4" key="1">
    <citation type="journal article" date="2024" name="Nat. Commun.">
        <title>Phylogenomics reveals the evolutionary origins of lichenization in chlorophyte algae.</title>
        <authorList>
            <person name="Puginier C."/>
            <person name="Libourel C."/>
            <person name="Otte J."/>
            <person name="Skaloud P."/>
            <person name="Haon M."/>
            <person name="Grisel S."/>
            <person name="Petersen M."/>
            <person name="Berrin J.G."/>
            <person name="Delaux P.M."/>
            <person name="Dal Grande F."/>
            <person name="Keller J."/>
        </authorList>
    </citation>
    <scope>NUCLEOTIDE SEQUENCE [LARGE SCALE GENOMIC DNA]</scope>
    <source>
        <strain evidence="3 4">SAG 2145</strain>
    </source>
</reference>
<comment type="caution">
    <text evidence="3">The sequence shown here is derived from an EMBL/GenBank/DDBJ whole genome shotgun (WGS) entry which is preliminary data.</text>
</comment>
<sequence length="191" mass="21251">MPSNYFLKDLDINGITLCGIFVDSKPFISRYNGSAQYNRQYLIDHSNPTYINQQQQFINQALSSSTAMWAFVMSHYPLFGSAVSYGNDAGAFPGQFNAWSMLLDSINRYKPVAYMNGHDHIMTLGVPPANKTNNYTQYYTSGADAIGAQTDSCADPAKFAYTNGGNGGFMIVTVNATIWQVRYLNFKTVHI</sequence>
<name>A0AAW1S4W2_9CHLO</name>
<organism evidence="3 4">
    <name type="scientific">Apatococcus lobatus</name>
    <dbReference type="NCBI Taxonomy" id="904363"/>
    <lineage>
        <taxon>Eukaryota</taxon>
        <taxon>Viridiplantae</taxon>
        <taxon>Chlorophyta</taxon>
        <taxon>core chlorophytes</taxon>
        <taxon>Trebouxiophyceae</taxon>
        <taxon>Chlorellales</taxon>
        <taxon>Chlorellaceae</taxon>
        <taxon>Apatococcus</taxon>
    </lineage>
</organism>
<dbReference type="PANTHER" id="PTHR10161">
    <property type="entry name" value="TARTRATE-RESISTANT ACID PHOSPHATASE TYPE 5"/>
    <property type="match status" value="1"/>
</dbReference>
<dbReference type="EMBL" id="JALJOS010000003">
    <property type="protein sequence ID" value="KAK9841304.1"/>
    <property type="molecule type" value="Genomic_DNA"/>
</dbReference>